<sequence length="361" mass="40739">MTRIGRLVPEPAYPHRSILFNSSPKSSPPAWLLPSPRPDPFFSPKATAQTLRSRVRVRVPLSSFRPLGRRSSQLWWKLLPIGSVVEASLRRGAGGGSSSSSSWDDEPYELLPGGRRAYLDEQDVASFLDPPKELIPIDPDSYNPASYLWKKIGDIPEERRDHLLSTLKSRHISRMWELAGTRYQDVKLAKQSSSPLLSMSGSSPALEVWTCRTSKGALPVPWFNDFKKVIFRGKDGDTYGRIILGALNPFSVARSYHPLYFKVKQVVEVMSTEQPCDLAYEFADGLFDHDVFPENFLKPACLTHEKTETSLAVQRSIGFLHTSCRTRYPSWTSMARREKPRTSSKKLCGEILMVKDYCTIG</sequence>
<accession>A0A6V7PAK6</accession>
<name>A0A6V7PAK6_ANACO</name>
<organism evidence="1">
    <name type="scientific">Ananas comosus var. bracteatus</name>
    <name type="common">red pineapple</name>
    <dbReference type="NCBI Taxonomy" id="296719"/>
    <lineage>
        <taxon>Eukaryota</taxon>
        <taxon>Viridiplantae</taxon>
        <taxon>Streptophyta</taxon>
        <taxon>Embryophyta</taxon>
        <taxon>Tracheophyta</taxon>
        <taxon>Spermatophyta</taxon>
        <taxon>Magnoliopsida</taxon>
        <taxon>Liliopsida</taxon>
        <taxon>Poales</taxon>
        <taxon>Bromeliaceae</taxon>
        <taxon>Bromelioideae</taxon>
        <taxon>Ananas</taxon>
    </lineage>
</organism>
<dbReference type="PANTHER" id="PTHR37201">
    <property type="entry name" value="WD REPEAT PROTEIN"/>
    <property type="match status" value="1"/>
</dbReference>
<dbReference type="PANTHER" id="PTHR37201:SF1">
    <property type="entry name" value="WD REPEAT PROTEIN"/>
    <property type="match status" value="1"/>
</dbReference>
<evidence type="ECO:0000313" key="1">
    <source>
        <dbReference type="EMBL" id="CAD1827865.1"/>
    </source>
</evidence>
<reference evidence="1" key="1">
    <citation type="submission" date="2020-07" db="EMBL/GenBank/DDBJ databases">
        <authorList>
            <person name="Lin J."/>
        </authorList>
    </citation>
    <scope>NUCLEOTIDE SEQUENCE</scope>
</reference>
<protein>
    <submittedName>
        <fullName evidence="1">Uncharacterized protein</fullName>
    </submittedName>
</protein>
<dbReference type="EMBL" id="LR862146">
    <property type="protein sequence ID" value="CAD1827865.1"/>
    <property type="molecule type" value="Genomic_DNA"/>
</dbReference>
<dbReference type="AlphaFoldDB" id="A0A6V7PAK6"/>
<gene>
    <name evidence="1" type="ORF">CB5_LOCUS11076</name>
</gene>
<proteinExistence type="predicted"/>